<keyword evidence="1" id="KW-0472">Membrane</keyword>
<evidence type="ECO:0000313" key="3">
    <source>
        <dbReference type="Proteomes" id="UP001202961"/>
    </source>
</evidence>
<dbReference type="EMBL" id="JAMQBK010000106">
    <property type="protein sequence ID" value="MCM2374874.1"/>
    <property type="molecule type" value="Genomic_DNA"/>
</dbReference>
<evidence type="ECO:0000313" key="2">
    <source>
        <dbReference type="EMBL" id="MCM2374874.1"/>
    </source>
</evidence>
<keyword evidence="1" id="KW-0812">Transmembrane</keyword>
<reference evidence="2 3" key="1">
    <citation type="journal article" date="2022" name="Syst. Appl. Microbiol.">
        <title>Rhodopirellula aestuarii sp. nov., a novel member of the genus Rhodopirellula isolated from brackish sediments collected in the Tagus River estuary, Portugal.</title>
        <authorList>
            <person name="Vitorino I.R."/>
            <person name="Klimek D."/>
            <person name="Calusinska M."/>
            <person name="Lobo-da-Cunha A."/>
            <person name="Vasconcelos V."/>
            <person name="Lage O.M."/>
        </authorList>
    </citation>
    <scope>NUCLEOTIDE SEQUENCE [LARGE SCALE GENOMIC DNA]</scope>
    <source>
        <strain evidence="2 3">ICT_H3.1</strain>
    </source>
</reference>
<name>A0ABT0UDR8_9BACT</name>
<evidence type="ECO:0000256" key="1">
    <source>
        <dbReference type="SAM" id="Phobius"/>
    </source>
</evidence>
<dbReference type="RefSeq" id="WP_250933119.1">
    <property type="nucleotide sequence ID" value="NZ_JAMQBK010000106.1"/>
</dbReference>
<keyword evidence="3" id="KW-1185">Reference proteome</keyword>
<dbReference type="Proteomes" id="UP001202961">
    <property type="component" value="Unassembled WGS sequence"/>
</dbReference>
<sequence>MSRLIGSGFLLFDATATLAASLASPSLFATLGISLVSSIAIALASASLRSVLFPTYFWDKPETLDGR</sequence>
<proteinExistence type="predicted"/>
<accession>A0ABT0UDR8</accession>
<gene>
    <name evidence="2" type="ORF">NB063_29990</name>
</gene>
<protein>
    <recommendedName>
        <fullName evidence="4">Membrane transport protein MMPL domain-containing protein</fullName>
    </recommendedName>
</protein>
<comment type="caution">
    <text evidence="2">The sequence shown here is derived from an EMBL/GenBank/DDBJ whole genome shotgun (WGS) entry which is preliminary data.</text>
</comment>
<feature type="transmembrane region" description="Helical" evidence="1">
    <location>
        <begin position="29"/>
        <end position="48"/>
    </location>
</feature>
<evidence type="ECO:0008006" key="4">
    <source>
        <dbReference type="Google" id="ProtNLM"/>
    </source>
</evidence>
<keyword evidence="1" id="KW-1133">Transmembrane helix</keyword>
<organism evidence="2 3">
    <name type="scientific">Aporhodopirellula aestuarii</name>
    <dbReference type="NCBI Taxonomy" id="2950107"/>
    <lineage>
        <taxon>Bacteria</taxon>
        <taxon>Pseudomonadati</taxon>
        <taxon>Planctomycetota</taxon>
        <taxon>Planctomycetia</taxon>
        <taxon>Pirellulales</taxon>
        <taxon>Pirellulaceae</taxon>
        <taxon>Aporhodopirellula</taxon>
    </lineage>
</organism>